<dbReference type="STRING" id="1658174.A0A1J9RDK6"/>
<evidence type="ECO:0000313" key="2">
    <source>
        <dbReference type="Proteomes" id="UP000242791"/>
    </source>
</evidence>
<dbReference type="VEuPathDB" id="FungiDB:ACJ73_02873"/>
<evidence type="ECO:0000313" key="1">
    <source>
        <dbReference type="EMBL" id="OJD25749.1"/>
    </source>
</evidence>
<sequence length="609" mass="68729">MADILAALDTICNASDASLQKHRDKLGQLLARTAFLLGRSEELGYKPGSDPICTPSQDSTLIPQVRLLAARDDQDARRLPVIDSMDELGYTDSDPTCAPPQNSILIPRVRLLAAPDDQEARRLPGKEEKRIQHVTELLDAIKTKLPEIQKAYENGSSKFSYPVSMVEDSRVLDFTTCDGTKGKRSINMRIQRTLSILSLTNDFVAWECLTFEQSKVTCHINVLSEKTEWTGNINKFLNERRIIDKGSARKMISEGTKSIVIQALSGIPGIAALLSTCPRWHEIPYTMLPTLIEGLLDRKMYDDAEAYSDWWESCQENYNNGSRQRKLIRKCHPSQYRTKRRRIERNESNIRNRAEGHGDQNYIPEPNGSVPSEFGHTLSSATDCPRSADSTEMRTYITSQAKSTESQIFTTASPPNAIRENLAVSQTWEPLEVDNTLMPANSEQQPLPVPQFQIIDTGLHSQHIEEEQPQQSLSVPQFQIIDTGLHSQRIEDSYSFPSPQQQQPQQSLSVPQFQIIDTGLHSQRIEDSYIFAQPQQQLAPPPPLPQSISTGLQSQEIDGPMTSIMDFNETQRQTIDTSLQSRQQEYQMPLQNDINCFQQPLQTSASFLR</sequence>
<comment type="caution">
    <text evidence="1">The sequence shown here is derived from an EMBL/GenBank/DDBJ whole genome shotgun (WGS) entry which is preliminary data.</text>
</comment>
<keyword evidence="2" id="KW-1185">Reference proteome</keyword>
<reference evidence="1 2" key="1">
    <citation type="submission" date="2015-08" db="EMBL/GenBank/DDBJ databases">
        <title>Emmonsia species relationships and genome sequence.</title>
        <authorList>
            <person name="Cuomo C.A."/>
            <person name="Schwartz I.S."/>
            <person name="Kenyon C."/>
            <person name="De Hoog G.S."/>
            <person name="Govender N.P."/>
            <person name="Botha A."/>
            <person name="Moreno L."/>
            <person name="De Vries M."/>
            <person name="Munoz J.F."/>
            <person name="Stielow J.B."/>
        </authorList>
    </citation>
    <scope>NUCLEOTIDE SEQUENCE [LARGE SCALE GENOMIC DNA]</scope>
    <source>
        <strain evidence="1 2">EI222</strain>
    </source>
</reference>
<dbReference type="Proteomes" id="UP000242791">
    <property type="component" value="Unassembled WGS sequence"/>
</dbReference>
<proteinExistence type="predicted"/>
<protein>
    <submittedName>
        <fullName evidence="1">Uncharacterized protein</fullName>
    </submittedName>
</protein>
<dbReference type="AlphaFoldDB" id="A0A1J9RDK6"/>
<dbReference type="EMBL" id="LGTZ01000325">
    <property type="protein sequence ID" value="OJD25749.1"/>
    <property type="molecule type" value="Genomic_DNA"/>
</dbReference>
<name>A0A1J9RDK6_9EURO</name>
<organism evidence="1 2">
    <name type="scientific">Blastomyces percursus</name>
    <dbReference type="NCBI Taxonomy" id="1658174"/>
    <lineage>
        <taxon>Eukaryota</taxon>
        <taxon>Fungi</taxon>
        <taxon>Dikarya</taxon>
        <taxon>Ascomycota</taxon>
        <taxon>Pezizomycotina</taxon>
        <taxon>Eurotiomycetes</taxon>
        <taxon>Eurotiomycetidae</taxon>
        <taxon>Onygenales</taxon>
        <taxon>Ajellomycetaceae</taxon>
        <taxon>Blastomyces</taxon>
    </lineage>
</organism>
<accession>A0A1J9RDK6</accession>
<gene>
    <name evidence="1" type="ORF">ACJ73_02873</name>
</gene>